<evidence type="ECO:0000313" key="3">
    <source>
        <dbReference type="EMBL" id="GAA1789021.1"/>
    </source>
</evidence>
<reference evidence="3 4" key="1">
    <citation type="journal article" date="2019" name="Int. J. Syst. Evol. Microbiol.">
        <title>The Global Catalogue of Microorganisms (GCM) 10K type strain sequencing project: providing services to taxonomists for standard genome sequencing and annotation.</title>
        <authorList>
            <consortium name="The Broad Institute Genomics Platform"/>
            <consortium name="The Broad Institute Genome Sequencing Center for Infectious Disease"/>
            <person name="Wu L."/>
            <person name="Ma J."/>
        </authorList>
    </citation>
    <scope>NUCLEOTIDE SEQUENCE [LARGE SCALE GENOMIC DNA]</scope>
    <source>
        <strain evidence="3 4">JCM 13250</strain>
    </source>
</reference>
<keyword evidence="2" id="KW-0812">Transmembrane</keyword>
<comment type="caution">
    <text evidence="3">The sequence shown here is derived from an EMBL/GenBank/DDBJ whole genome shotgun (WGS) entry which is preliminary data.</text>
</comment>
<proteinExistence type="predicted"/>
<sequence length="57" mass="5742">MGGGGYTPGWGAVGSGVGSLMIILGARCEGVGRRRYATSPPSSPDAPTGRILDLYTT</sequence>
<protein>
    <submittedName>
        <fullName evidence="3">Uncharacterized protein</fullName>
    </submittedName>
</protein>
<keyword evidence="4" id="KW-1185">Reference proteome</keyword>
<dbReference type="Proteomes" id="UP001500218">
    <property type="component" value="Unassembled WGS sequence"/>
</dbReference>
<name>A0ABN2LJS3_9ACTN</name>
<gene>
    <name evidence="3" type="ORF">GCM10009682_08840</name>
</gene>
<organism evidence="3 4">
    <name type="scientific">Luedemannella flava</name>
    <dbReference type="NCBI Taxonomy" id="349316"/>
    <lineage>
        <taxon>Bacteria</taxon>
        <taxon>Bacillati</taxon>
        <taxon>Actinomycetota</taxon>
        <taxon>Actinomycetes</taxon>
        <taxon>Micromonosporales</taxon>
        <taxon>Micromonosporaceae</taxon>
        <taxon>Luedemannella</taxon>
    </lineage>
</organism>
<evidence type="ECO:0000313" key="4">
    <source>
        <dbReference type="Proteomes" id="UP001500218"/>
    </source>
</evidence>
<keyword evidence="2" id="KW-1133">Transmembrane helix</keyword>
<evidence type="ECO:0000256" key="1">
    <source>
        <dbReference type="SAM" id="MobiDB-lite"/>
    </source>
</evidence>
<evidence type="ECO:0000256" key="2">
    <source>
        <dbReference type="SAM" id="Phobius"/>
    </source>
</evidence>
<keyword evidence="2" id="KW-0472">Membrane</keyword>
<dbReference type="EMBL" id="BAAALT010000016">
    <property type="protein sequence ID" value="GAA1789021.1"/>
    <property type="molecule type" value="Genomic_DNA"/>
</dbReference>
<accession>A0ABN2LJS3</accession>
<feature type="region of interest" description="Disordered" evidence="1">
    <location>
        <begin position="34"/>
        <end position="57"/>
    </location>
</feature>
<feature type="transmembrane region" description="Helical" evidence="2">
    <location>
        <begin position="6"/>
        <end position="26"/>
    </location>
</feature>